<proteinExistence type="predicted"/>
<dbReference type="Proteomes" id="UP000199494">
    <property type="component" value="Unassembled WGS sequence"/>
</dbReference>
<protein>
    <submittedName>
        <fullName evidence="1">Uncharacterized protein</fullName>
    </submittedName>
</protein>
<evidence type="ECO:0000313" key="1">
    <source>
        <dbReference type="EMBL" id="SDC55993.1"/>
    </source>
</evidence>
<evidence type="ECO:0000313" key="2">
    <source>
        <dbReference type="Proteomes" id="UP000199494"/>
    </source>
</evidence>
<organism evidence="1 2">
    <name type="scientific">Prauserella marina</name>
    <dbReference type="NCBI Taxonomy" id="530584"/>
    <lineage>
        <taxon>Bacteria</taxon>
        <taxon>Bacillati</taxon>
        <taxon>Actinomycetota</taxon>
        <taxon>Actinomycetes</taxon>
        <taxon>Pseudonocardiales</taxon>
        <taxon>Pseudonocardiaceae</taxon>
        <taxon>Prauserella</taxon>
    </lineage>
</organism>
<keyword evidence="2" id="KW-1185">Reference proteome</keyword>
<sequence length="377" mass="40300">MGTMRERHEKRMRITLGATIAAAALLLTACADDQAGTGAFAPGGEGQGDAPDAPSASSTPDEPADPLTAHHERVRGTDPCAMAESDEYLKQFGSIQDTLTAPNIYQCIARSGDENADVYLFYLTIDEYWDGAEALNPEPTEVDGREAVKTSAPSDDSLDSSCTINVPYLDVPERAAKVRGAKVPAEGGDATWPEACDVTKEYFATILPKLDAMKPNPNPEPGDIIGHDPCARKDEIVALFPGWTATEPEYNGAYSCNVDLTQEGSGYTHEVEIYFGLNERQATTSGGNTVSSEEIEFEGYEGIKTASDATILTDCGNLLITKPSSNPQENDYHLLSVNLMTVAVTDYEAGEQPENAPETDCGLTDEITREVLTGIGG</sequence>
<dbReference type="PROSITE" id="PS51257">
    <property type="entry name" value="PROKAR_LIPOPROTEIN"/>
    <property type="match status" value="1"/>
</dbReference>
<gene>
    <name evidence="1" type="ORF">SAMN05421630_102575</name>
</gene>
<accession>A0A1G6MKD9</accession>
<reference evidence="1 2" key="1">
    <citation type="submission" date="2016-10" db="EMBL/GenBank/DDBJ databases">
        <authorList>
            <person name="de Groot N.N."/>
        </authorList>
    </citation>
    <scope>NUCLEOTIDE SEQUENCE [LARGE SCALE GENOMIC DNA]</scope>
    <source>
        <strain evidence="1 2">CGMCC 4.5506</strain>
    </source>
</reference>
<dbReference type="EMBL" id="FMZE01000002">
    <property type="protein sequence ID" value="SDC55993.1"/>
    <property type="molecule type" value="Genomic_DNA"/>
</dbReference>
<name>A0A1G6MKD9_9PSEU</name>
<dbReference type="AlphaFoldDB" id="A0A1G6MKD9"/>